<keyword evidence="2" id="KW-0723">Serine/threonine-protein kinase</keyword>
<keyword evidence="19" id="KW-1185">Reference proteome</keyword>
<evidence type="ECO:0000256" key="5">
    <source>
        <dbReference type="ARBA" id="ARBA00022729"/>
    </source>
</evidence>
<keyword evidence="6" id="KW-0547">Nucleotide-binding</keyword>
<evidence type="ECO:0000256" key="3">
    <source>
        <dbReference type="ARBA" id="ARBA00022679"/>
    </source>
</evidence>
<evidence type="ECO:0000256" key="1">
    <source>
        <dbReference type="ARBA" id="ARBA00004479"/>
    </source>
</evidence>
<dbReference type="GO" id="GO:0005886">
    <property type="term" value="C:plasma membrane"/>
    <property type="evidence" value="ECO:0007669"/>
    <property type="project" value="TreeGrafter"/>
</dbReference>
<evidence type="ECO:0000256" key="11">
    <source>
        <dbReference type="ARBA" id="ARBA00023157"/>
    </source>
</evidence>
<dbReference type="OrthoDB" id="1151869at2759"/>
<dbReference type="SMART" id="SM00220">
    <property type="entry name" value="S_TKc"/>
    <property type="match status" value="1"/>
</dbReference>
<comment type="catalytic activity">
    <reaction evidence="14">
        <text>L-threonyl-[protein] + ATP = O-phospho-L-threonyl-[protein] + ADP + H(+)</text>
        <dbReference type="Rhea" id="RHEA:46608"/>
        <dbReference type="Rhea" id="RHEA-COMP:11060"/>
        <dbReference type="Rhea" id="RHEA-COMP:11605"/>
        <dbReference type="ChEBI" id="CHEBI:15378"/>
        <dbReference type="ChEBI" id="CHEBI:30013"/>
        <dbReference type="ChEBI" id="CHEBI:30616"/>
        <dbReference type="ChEBI" id="CHEBI:61977"/>
        <dbReference type="ChEBI" id="CHEBI:456216"/>
    </reaction>
</comment>
<dbReference type="InterPro" id="IPR011009">
    <property type="entry name" value="Kinase-like_dom_sf"/>
</dbReference>
<dbReference type="PROSITE" id="PS50011">
    <property type="entry name" value="PROTEIN_KINASE_DOM"/>
    <property type="match status" value="1"/>
</dbReference>
<feature type="transmembrane region" description="Helical" evidence="15">
    <location>
        <begin position="297"/>
        <end position="322"/>
    </location>
</feature>
<evidence type="ECO:0000256" key="8">
    <source>
        <dbReference type="ARBA" id="ARBA00022840"/>
    </source>
</evidence>
<evidence type="ECO:0000256" key="13">
    <source>
        <dbReference type="ARBA" id="ARBA00047558"/>
    </source>
</evidence>
<keyword evidence="4 15" id="KW-0812">Transmembrane</keyword>
<keyword evidence="8" id="KW-0067">ATP-binding</keyword>
<dbReference type="Pfam" id="PF00069">
    <property type="entry name" value="Pkinase"/>
    <property type="match status" value="1"/>
</dbReference>
<evidence type="ECO:0000256" key="14">
    <source>
        <dbReference type="ARBA" id="ARBA00047951"/>
    </source>
</evidence>
<dbReference type="CDD" id="cd00054">
    <property type="entry name" value="EGF_CA"/>
    <property type="match status" value="1"/>
</dbReference>
<proteinExistence type="predicted"/>
<evidence type="ECO:0000313" key="19">
    <source>
        <dbReference type="Proteomes" id="UP000250321"/>
    </source>
</evidence>
<gene>
    <name evidence="18" type="ORF">Pyn_40060</name>
</gene>
<comment type="subcellular location">
    <subcellularLocation>
        <location evidence="1">Membrane</location>
        <topology evidence="1">Single-pass type I membrane protein</topology>
    </subcellularLocation>
</comment>
<comment type="catalytic activity">
    <reaction evidence="13">
        <text>L-seryl-[protein] + ATP = O-phospho-L-seryl-[protein] + ADP + H(+)</text>
        <dbReference type="Rhea" id="RHEA:17989"/>
        <dbReference type="Rhea" id="RHEA-COMP:9863"/>
        <dbReference type="Rhea" id="RHEA-COMP:11604"/>
        <dbReference type="ChEBI" id="CHEBI:15378"/>
        <dbReference type="ChEBI" id="CHEBI:29999"/>
        <dbReference type="ChEBI" id="CHEBI:30616"/>
        <dbReference type="ChEBI" id="CHEBI:83421"/>
        <dbReference type="ChEBI" id="CHEBI:456216"/>
    </reaction>
</comment>
<dbReference type="InterPro" id="IPR018097">
    <property type="entry name" value="EGF_Ca-bd_CS"/>
</dbReference>
<feature type="domain" description="Protein kinase" evidence="17">
    <location>
        <begin position="372"/>
        <end position="649"/>
    </location>
</feature>
<accession>A0A314Y6Q5</accession>
<evidence type="ECO:0000256" key="4">
    <source>
        <dbReference type="ARBA" id="ARBA00022692"/>
    </source>
</evidence>
<evidence type="ECO:0000256" key="6">
    <source>
        <dbReference type="ARBA" id="ARBA00022741"/>
    </source>
</evidence>
<feature type="chain" id="PRO_5016282893" evidence="16">
    <location>
        <begin position="26"/>
        <end position="712"/>
    </location>
</feature>
<dbReference type="Proteomes" id="UP000250321">
    <property type="component" value="Unassembled WGS sequence"/>
</dbReference>
<dbReference type="STRING" id="2094558.A0A314Y6Q5"/>
<evidence type="ECO:0000256" key="16">
    <source>
        <dbReference type="SAM" id="SignalP"/>
    </source>
</evidence>
<keyword evidence="3" id="KW-0808">Transferase</keyword>
<dbReference type="EMBL" id="PJQY01001767">
    <property type="protein sequence ID" value="PQP99817.1"/>
    <property type="molecule type" value="Genomic_DNA"/>
</dbReference>
<dbReference type="InterPro" id="IPR000719">
    <property type="entry name" value="Prot_kinase_dom"/>
</dbReference>
<dbReference type="InterPro" id="IPR025287">
    <property type="entry name" value="WAK_GUB"/>
</dbReference>
<organism evidence="18 19">
    <name type="scientific">Prunus yedoensis var. nudiflora</name>
    <dbReference type="NCBI Taxonomy" id="2094558"/>
    <lineage>
        <taxon>Eukaryota</taxon>
        <taxon>Viridiplantae</taxon>
        <taxon>Streptophyta</taxon>
        <taxon>Embryophyta</taxon>
        <taxon>Tracheophyta</taxon>
        <taxon>Spermatophyta</taxon>
        <taxon>Magnoliopsida</taxon>
        <taxon>eudicotyledons</taxon>
        <taxon>Gunneridae</taxon>
        <taxon>Pentapetalae</taxon>
        <taxon>rosids</taxon>
        <taxon>fabids</taxon>
        <taxon>Rosales</taxon>
        <taxon>Rosaceae</taxon>
        <taxon>Amygdaloideae</taxon>
        <taxon>Amygdaleae</taxon>
        <taxon>Prunus</taxon>
    </lineage>
</organism>
<dbReference type="PROSITE" id="PS00108">
    <property type="entry name" value="PROTEIN_KINASE_ST"/>
    <property type="match status" value="1"/>
</dbReference>
<dbReference type="GO" id="GO:0004674">
    <property type="term" value="F:protein serine/threonine kinase activity"/>
    <property type="evidence" value="ECO:0007669"/>
    <property type="project" value="UniProtKB-KW"/>
</dbReference>
<keyword evidence="9 15" id="KW-1133">Transmembrane helix</keyword>
<feature type="signal peptide" evidence="16">
    <location>
        <begin position="1"/>
        <end position="25"/>
    </location>
</feature>
<dbReference type="GO" id="GO:0007166">
    <property type="term" value="P:cell surface receptor signaling pathway"/>
    <property type="evidence" value="ECO:0007669"/>
    <property type="project" value="InterPro"/>
</dbReference>
<dbReference type="Pfam" id="PF13947">
    <property type="entry name" value="GUB_WAK_bind"/>
    <property type="match status" value="1"/>
</dbReference>
<keyword evidence="10 15" id="KW-0472">Membrane</keyword>
<dbReference type="Gene3D" id="3.30.200.20">
    <property type="entry name" value="Phosphorylase Kinase, domain 1"/>
    <property type="match status" value="1"/>
</dbReference>
<dbReference type="AlphaFoldDB" id="A0A314Y6Q5"/>
<dbReference type="FunFam" id="3.30.200.20:FF:000043">
    <property type="entry name" value="Wall-associated receptor kinase 2"/>
    <property type="match status" value="1"/>
</dbReference>
<evidence type="ECO:0000256" key="10">
    <source>
        <dbReference type="ARBA" id="ARBA00023136"/>
    </source>
</evidence>
<keyword evidence="12" id="KW-0325">Glycoprotein</keyword>
<dbReference type="PANTHER" id="PTHR27005">
    <property type="entry name" value="WALL-ASSOCIATED RECEPTOR KINASE-LIKE 21"/>
    <property type="match status" value="1"/>
</dbReference>
<keyword evidence="5 16" id="KW-0732">Signal</keyword>
<evidence type="ECO:0000256" key="2">
    <source>
        <dbReference type="ARBA" id="ARBA00022527"/>
    </source>
</evidence>
<dbReference type="GO" id="GO:0005524">
    <property type="term" value="F:ATP binding"/>
    <property type="evidence" value="ECO:0007669"/>
    <property type="project" value="UniProtKB-KW"/>
</dbReference>
<evidence type="ECO:0000256" key="12">
    <source>
        <dbReference type="ARBA" id="ARBA00023180"/>
    </source>
</evidence>
<keyword evidence="7 18" id="KW-0418">Kinase</keyword>
<evidence type="ECO:0000313" key="18">
    <source>
        <dbReference type="EMBL" id="PQP99817.1"/>
    </source>
</evidence>
<dbReference type="GO" id="GO:0030247">
    <property type="term" value="F:polysaccharide binding"/>
    <property type="evidence" value="ECO:0007669"/>
    <property type="project" value="InterPro"/>
</dbReference>
<reference evidence="18 19" key="1">
    <citation type="submission" date="2018-02" db="EMBL/GenBank/DDBJ databases">
        <title>Draft genome of wild Prunus yedoensis var. nudiflora.</title>
        <authorList>
            <person name="Baek S."/>
            <person name="Kim J.-H."/>
            <person name="Choi K."/>
            <person name="Kim G.-B."/>
            <person name="Cho A."/>
            <person name="Jang H."/>
            <person name="Shin C.-H."/>
            <person name="Yu H.-J."/>
            <person name="Mun J.-H."/>
        </authorList>
    </citation>
    <scope>NUCLEOTIDE SEQUENCE [LARGE SCALE GENOMIC DNA]</scope>
    <source>
        <strain evidence="19">cv. Jeju island</strain>
        <tissue evidence="18">Leaf</tissue>
    </source>
</reference>
<evidence type="ECO:0000256" key="9">
    <source>
        <dbReference type="ARBA" id="ARBA00022989"/>
    </source>
</evidence>
<evidence type="ECO:0000256" key="15">
    <source>
        <dbReference type="SAM" id="Phobius"/>
    </source>
</evidence>
<dbReference type="Gene3D" id="2.10.25.10">
    <property type="entry name" value="Laminin"/>
    <property type="match status" value="2"/>
</dbReference>
<dbReference type="GO" id="GO:0005509">
    <property type="term" value="F:calcium ion binding"/>
    <property type="evidence" value="ECO:0007669"/>
    <property type="project" value="InterPro"/>
</dbReference>
<evidence type="ECO:0000256" key="7">
    <source>
        <dbReference type="ARBA" id="ARBA00022777"/>
    </source>
</evidence>
<dbReference type="InterPro" id="IPR045274">
    <property type="entry name" value="WAK-like"/>
</dbReference>
<dbReference type="PROSITE" id="PS01187">
    <property type="entry name" value="EGF_CA"/>
    <property type="match status" value="1"/>
</dbReference>
<dbReference type="Gene3D" id="1.10.510.10">
    <property type="entry name" value="Transferase(Phosphotransferase) domain 1"/>
    <property type="match status" value="1"/>
</dbReference>
<protein>
    <submittedName>
        <fullName evidence="18">Wall-associated receptor kinase-like 1 isoform X1</fullName>
    </submittedName>
</protein>
<comment type="caution">
    <text evidence="18">The sequence shown here is derived from an EMBL/GenBank/DDBJ whole genome shotgun (WGS) entry which is preliminary data.</text>
</comment>
<keyword evidence="18" id="KW-0675">Receptor</keyword>
<dbReference type="InterPro" id="IPR008271">
    <property type="entry name" value="Ser/Thr_kinase_AS"/>
</dbReference>
<evidence type="ECO:0000259" key="17">
    <source>
        <dbReference type="PROSITE" id="PS50011"/>
    </source>
</evidence>
<sequence length="712" mass="80013">MTILLDQHIFFILLFCLWHISIAQAASRAAAPPIAMPNCTTLCGGVSIPYPFGIGPSTNCFLNEWFQIDCNKSTGHKPFLRRAQLEVLDISINGTLRVNSPVTFLCNTKKGNSSHQLLANLTGSFFVFSQRHNIFTAVSCGFLAVVTSSNDDDMVAVTDKIIGGCREWFDNTSSRAVQAMEKVPVVLEWALQFDNNVTDLLFTNYIHGERNRSRRHDPTPYCEVDETSTYSFSPRHMAASFYCYCPEGFQGNPYLRQSCHDIDECSYNPTICLAGSKCVNDYGGYHCSVNKMRALKWALKGLGAGLGLILLLIGLWLGYRLIKKRNDIKNKKKFFKRNGGLLLEQQLSSGEVNVERIKLFKSTELEKSTDNFNVNRILGQGGQGTVYKGMLTDGRIVAVKKSKVVDEGQLSEFINEVVILSQINHRNVVKILGCCLETEVPLLVYEFIPNGTLYQYIQGQIEEFQLTWQMRLRIASEISGALSYLHSAASFPIYHRDIKSTNILLDEKYRAKVADFGTSRSIVIGQTHLTTVIHGTFGYLDPEYFRSSQFTEKSDVYSFGVVLVELLTGEKHISLVTSSVKEKEYRSLAAYFITSMEEDRLLDIVDALVLKEGSEIEIRVVANLARRCLNLNGRNRPTMREVTAELEALQMAEKSSNAQQNYEGVEFVEHKSIEQWGAVSSSTRTGWSAWDRDGDDPTSSLLELPQLSVKTW</sequence>
<dbReference type="PANTHER" id="PTHR27005:SF280">
    <property type="entry name" value="WALL-ASSOCIATED RECEPTOR KINASE-LIKE 8"/>
    <property type="match status" value="1"/>
</dbReference>
<name>A0A314Y6Q5_PRUYE</name>
<dbReference type="FunFam" id="1.10.510.10:FF:000084">
    <property type="entry name" value="Wall-associated receptor kinase 2"/>
    <property type="match status" value="1"/>
</dbReference>
<keyword evidence="11" id="KW-1015">Disulfide bond</keyword>
<dbReference type="SUPFAM" id="SSF56112">
    <property type="entry name" value="Protein kinase-like (PK-like)"/>
    <property type="match status" value="1"/>
</dbReference>